<dbReference type="FunFam" id="3.20.20.70:FF:000096">
    <property type="entry name" value="Thiamine-phosphate synthase"/>
    <property type="match status" value="1"/>
</dbReference>
<keyword evidence="4 9" id="KW-0460">Magnesium</keyword>
<feature type="binding site" evidence="9">
    <location>
        <position position="75"/>
    </location>
    <ligand>
        <name>Mg(2+)</name>
        <dbReference type="ChEBI" id="CHEBI:18420"/>
    </ligand>
</feature>
<evidence type="ECO:0000256" key="5">
    <source>
        <dbReference type="ARBA" id="ARBA00022977"/>
    </source>
</evidence>
<comment type="catalytic activity">
    <reaction evidence="6 9 10">
        <text>4-methyl-5-(2-phosphooxyethyl)-thiazole + 4-amino-2-methyl-5-(diphosphooxymethyl)pyrimidine + H(+) = thiamine phosphate + diphosphate</text>
        <dbReference type="Rhea" id="RHEA:22328"/>
        <dbReference type="ChEBI" id="CHEBI:15378"/>
        <dbReference type="ChEBI" id="CHEBI:33019"/>
        <dbReference type="ChEBI" id="CHEBI:37575"/>
        <dbReference type="ChEBI" id="CHEBI:57841"/>
        <dbReference type="ChEBI" id="CHEBI:58296"/>
        <dbReference type="EC" id="2.5.1.3"/>
    </reaction>
</comment>
<evidence type="ECO:0000256" key="11">
    <source>
        <dbReference type="RuleBase" id="RU004253"/>
    </source>
</evidence>
<evidence type="ECO:0000256" key="4">
    <source>
        <dbReference type="ARBA" id="ARBA00022842"/>
    </source>
</evidence>
<dbReference type="GO" id="GO:0000287">
    <property type="term" value="F:magnesium ion binding"/>
    <property type="evidence" value="ECO:0007669"/>
    <property type="project" value="UniProtKB-UniRule"/>
</dbReference>
<dbReference type="HAMAP" id="MF_00097">
    <property type="entry name" value="TMP_synthase"/>
    <property type="match status" value="1"/>
</dbReference>
<keyword evidence="5 9" id="KW-0784">Thiamine biosynthesis</keyword>
<comment type="pathway">
    <text evidence="1 9 11">Cofactor biosynthesis; thiamine diphosphate biosynthesis; thiamine phosphate from 4-amino-2-methyl-5-diphosphomethylpyrimidine and 4-methyl-5-(2-phosphoethyl)-thiazole: step 1/1.</text>
</comment>
<feature type="binding site" evidence="9">
    <location>
        <position position="142"/>
    </location>
    <ligand>
        <name>4-amino-2-methyl-5-(diphosphooxymethyl)pyrimidine</name>
        <dbReference type="ChEBI" id="CHEBI:57841"/>
    </ligand>
</feature>
<dbReference type="InterPro" id="IPR034291">
    <property type="entry name" value="TMP_synthase"/>
</dbReference>
<comment type="catalytic activity">
    <reaction evidence="7 9 10">
        <text>2-(2-carboxy-4-methylthiazol-5-yl)ethyl phosphate + 4-amino-2-methyl-5-(diphosphooxymethyl)pyrimidine + 2 H(+) = thiamine phosphate + CO2 + diphosphate</text>
        <dbReference type="Rhea" id="RHEA:47848"/>
        <dbReference type="ChEBI" id="CHEBI:15378"/>
        <dbReference type="ChEBI" id="CHEBI:16526"/>
        <dbReference type="ChEBI" id="CHEBI:33019"/>
        <dbReference type="ChEBI" id="CHEBI:37575"/>
        <dbReference type="ChEBI" id="CHEBI:57841"/>
        <dbReference type="ChEBI" id="CHEBI:62890"/>
        <dbReference type="EC" id="2.5.1.3"/>
    </reaction>
</comment>
<evidence type="ECO:0000256" key="6">
    <source>
        <dbReference type="ARBA" id="ARBA00047334"/>
    </source>
</evidence>
<evidence type="ECO:0000256" key="9">
    <source>
        <dbReference type="HAMAP-Rule" id="MF_00097"/>
    </source>
</evidence>
<name>A0A0R2JRP2_9LACO</name>
<evidence type="ECO:0000256" key="8">
    <source>
        <dbReference type="ARBA" id="ARBA00047883"/>
    </source>
</evidence>
<dbReference type="GO" id="GO:0004789">
    <property type="term" value="F:thiamine-phosphate diphosphorylase activity"/>
    <property type="evidence" value="ECO:0007669"/>
    <property type="project" value="UniProtKB-UniRule"/>
</dbReference>
<comment type="caution">
    <text evidence="13">The sequence shown here is derived from an EMBL/GenBank/DDBJ whole genome shotgun (WGS) entry which is preliminary data.</text>
</comment>
<proteinExistence type="inferred from homology"/>
<reference evidence="13 14" key="1">
    <citation type="journal article" date="2015" name="Genome Announc.">
        <title>Expanding the biotechnology potential of lactobacilli through comparative genomics of 213 strains and associated genera.</title>
        <authorList>
            <person name="Sun Z."/>
            <person name="Harris H.M."/>
            <person name="McCann A."/>
            <person name="Guo C."/>
            <person name="Argimon S."/>
            <person name="Zhang W."/>
            <person name="Yang X."/>
            <person name="Jeffery I.B."/>
            <person name="Cooney J.C."/>
            <person name="Kagawa T.F."/>
            <person name="Liu W."/>
            <person name="Song Y."/>
            <person name="Salvetti E."/>
            <person name="Wrobel A."/>
            <person name="Rasinkangas P."/>
            <person name="Parkhill J."/>
            <person name="Rea M.C."/>
            <person name="O'Sullivan O."/>
            <person name="Ritari J."/>
            <person name="Douillard F.P."/>
            <person name="Paul Ross R."/>
            <person name="Yang R."/>
            <person name="Briner A.E."/>
            <person name="Felis G.E."/>
            <person name="de Vos W.M."/>
            <person name="Barrangou R."/>
            <person name="Klaenhammer T.R."/>
            <person name="Caufield P.W."/>
            <person name="Cui Y."/>
            <person name="Zhang H."/>
            <person name="O'Toole P.W."/>
        </authorList>
    </citation>
    <scope>NUCLEOTIDE SEQUENCE [LARGE SCALE GENOMIC DNA]</scope>
    <source>
        <strain evidence="13 14">DSM 20014</strain>
    </source>
</reference>
<comment type="similarity">
    <text evidence="9 10">Belongs to the thiamine-phosphate synthase family.</text>
</comment>
<dbReference type="CDD" id="cd00564">
    <property type="entry name" value="TMP_TenI"/>
    <property type="match status" value="1"/>
</dbReference>
<comment type="catalytic activity">
    <reaction evidence="8 9 10">
        <text>2-[(2R,5Z)-2-carboxy-4-methylthiazol-5(2H)-ylidene]ethyl phosphate + 4-amino-2-methyl-5-(diphosphooxymethyl)pyrimidine + 2 H(+) = thiamine phosphate + CO2 + diphosphate</text>
        <dbReference type="Rhea" id="RHEA:47844"/>
        <dbReference type="ChEBI" id="CHEBI:15378"/>
        <dbReference type="ChEBI" id="CHEBI:16526"/>
        <dbReference type="ChEBI" id="CHEBI:33019"/>
        <dbReference type="ChEBI" id="CHEBI:37575"/>
        <dbReference type="ChEBI" id="CHEBI:57841"/>
        <dbReference type="ChEBI" id="CHEBI:62899"/>
        <dbReference type="EC" id="2.5.1.3"/>
    </reaction>
</comment>
<feature type="binding site" evidence="9">
    <location>
        <begin position="139"/>
        <end position="141"/>
    </location>
    <ligand>
        <name>2-[(2R,5Z)-2-carboxy-4-methylthiazol-5(2H)-ylidene]ethyl phosphate</name>
        <dbReference type="ChEBI" id="CHEBI:62899"/>
    </ligand>
</feature>
<organism evidence="13 14">
    <name type="scientific">Weissella minor</name>
    <dbReference type="NCBI Taxonomy" id="1620"/>
    <lineage>
        <taxon>Bacteria</taxon>
        <taxon>Bacillati</taxon>
        <taxon>Bacillota</taxon>
        <taxon>Bacilli</taxon>
        <taxon>Lactobacillales</taxon>
        <taxon>Lactobacillaceae</taxon>
        <taxon>Weissella</taxon>
    </lineage>
</organism>
<dbReference type="GO" id="GO:0005737">
    <property type="term" value="C:cytoplasm"/>
    <property type="evidence" value="ECO:0007669"/>
    <property type="project" value="TreeGrafter"/>
</dbReference>
<dbReference type="Gene3D" id="3.20.20.70">
    <property type="entry name" value="Aldolase class I"/>
    <property type="match status" value="1"/>
</dbReference>
<feature type="binding site" evidence="9">
    <location>
        <position position="113"/>
    </location>
    <ligand>
        <name>4-amino-2-methyl-5-(diphosphooxymethyl)pyrimidine</name>
        <dbReference type="ChEBI" id="CHEBI:57841"/>
    </ligand>
</feature>
<dbReference type="InterPro" id="IPR013785">
    <property type="entry name" value="Aldolase_TIM"/>
</dbReference>
<feature type="domain" description="Thiamine phosphate synthase/TenI" evidence="12">
    <location>
        <begin position="7"/>
        <end position="193"/>
    </location>
</feature>
<feature type="binding site" evidence="9">
    <location>
        <begin position="39"/>
        <end position="43"/>
    </location>
    <ligand>
        <name>4-amino-2-methyl-5-(diphosphooxymethyl)pyrimidine</name>
        <dbReference type="ChEBI" id="CHEBI:57841"/>
    </ligand>
</feature>
<dbReference type="Proteomes" id="UP000051673">
    <property type="component" value="Unassembled WGS sequence"/>
</dbReference>
<dbReference type="InterPro" id="IPR036206">
    <property type="entry name" value="ThiamineP_synth_sf"/>
</dbReference>
<dbReference type="STRING" id="1620.IV67_GL000085"/>
<evidence type="ECO:0000259" key="12">
    <source>
        <dbReference type="Pfam" id="PF02581"/>
    </source>
</evidence>
<feature type="binding site" evidence="9">
    <location>
        <position position="172"/>
    </location>
    <ligand>
        <name>2-[(2R,5Z)-2-carboxy-4-methylthiazol-5(2H)-ylidene]ethyl phosphate</name>
        <dbReference type="ChEBI" id="CHEBI:62899"/>
    </ligand>
</feature>
<dbReference type="Pfam" id="PF02581">
    <property type="entry name" value="TMP-TENI"/>
    <property type="match status" value="1"/>
</dbReference>
<feature type="binding site" evidence="9">
    <location>
        <begin position="192"/>
        <end position="193"/>
    </location>
    <ligand>
        <name>2-[(2R,5Z)-2-carboxy-4-methylthiazol-5(2H)-ylidene]ethyl phosphate</name>
        <dbReference type="ChEBI" id="CHEBI:62899"/>
    </ligand>
</feature>
<dbReference type="PANTHER" id="PTHR20857:SF15">
    <property type="entry name" value="THIAMINE-PHOSPHATE SYNTHASE"/>
    <property type="match status" value="1"/>
</dbReference>
<evidence type="ECO:0000256" key="3">
    <source>
        <dbReference type="ARBA" id="ARBA00022723"/>
    </source>
</evidence>
<dbReference type="UniPathway" id="UPA00060">
    <property type="reaction ID" value="UER00141"/>
</dbReference>
<dbReference type="GO" id="GO:0009229">
    <property type="term" value="P:thiamine diphosphate biosynthetic process"/>
    <property type="evidence" value="ECO:0007669"/>
    <property type="project" value="UniProtKB-UniRule"/>
</dbReference>
<evidence type="ECO:0000313" key="14">
    <source>
        <dbReference type="Proteomes" id="UP000051673"/>
    </source>
</evidence>
<feature type="binding site" evidence="9">
    <location>
        <position position="94"/>
    </location>
    <ligand>
        <name>Mg(2+)</name>
        <dbReference type="ChEBI" id="CHEBI:18420"/>
    </ligand>
</feature>
<comment type="function">
    <text evidence="9">Condenses 4-methyl-5-(beta-hydroxyethyl)thiazole monophosphate (THZ-P) and 2-methyl-4-amino-5-hydroxymethyl pyrimidine pyrophosphate (HMP-PP) to form thiamine monophosphate (TMP).</text>
</comment>
<gene>
    <name evidence="9" type="primary">thiE</name>
    <name evidence="13" type="ORF">IV67_GL000085</name>
</gene>
<keyword evidence="3 9" id="KW-0479">Metal-binding</keyword>
<keyword evidence="14" id="KW-1185">Reference proteome</keyword>
<dbReference type="EC" id="2.5.1.3" evidence="9"/>
<dbReference type="AlphaFoldDB" id="A0A0R2JRP2"/>
<dbReference type="OrthoDB" id="9812206at2"/>
<dbReference type="RefSeq" id="WP_057785940.1">
    <property type="nucleotide sequence ID" value="NZ_JQCD01000004.1"/>
</dbReference>
<evidence type="ECO:0000256" key="10">
    <source>
        <dbReference type="RuleBase" id="RU003826"/>
    </source>
</evidence>
<comment type="cofactor">
    <cofactor evidence="9">
        <name>Mg(2+)</name>
        <dbReference type="ChEBI" id="CHEBI:18420"/>
    </cofactor>
    <text evidence="9">Binds 1 Mg(2+) ion per subunit.</text>
</comment>
<evidence type="ECO:0000256" key="7">
    <source>
        <dbReference type="ARBA" id="ARBA00047851"/>
    </source>
</evidence>
<evidence type="ECO:0000256" key="1">
    <source>
        <dbReference type="ARBA" id="ARBA00005165"/>
    </source>
</evidence>
<dbReference type="GO" id="GO:0009228">
    <property type="term" value="P:thiamine biosynthetic process"/>
    <property type="evidence" value="ECO:0007669"/>
    <property type="project" value="UniProtKB-KW"/>
</dbReference>
<evidence type="ECO:0000313" key="13">
    <source>
        <dbReference type="EMBL" id="KRN78069.1"/>
    </source>
</evidence>
<dbReference type="SUPFAM" id="SSF51391">
    <property type="entry name" value="Thiamin phosphate synthase"/>
    <property type="match status" value="1"/>
</dbReference>
<evidence type="ECO:0000256" key="2">
    <source>
        <dbReference type="ARBA" id="ARBA00022679"/>
    </source>
</evidence>
<accession>A0A0R2JRP2</accession>
<keyword evidence="2 9" id="KW-0808">Transferase</keyword>
<dbReference type="PATRIC" id="fig|1620.3.peg.90"/>
<sequence length="215" mass="23008">MLDLTIYAIAGPQDYPTDSIEVAFEKMSHVIESGVTVFQYRDKGMAFPKLGQREQLVAALRAVAKLEQVTFMIDDDVKLALNVHADGIHVGQSDLALEKLVPQLPTDMILGLSINNLSEMTAVDNPRIDYLGLGPIFPTNSKADASASLGVEYASEILNANQLHLPVVGIGGIQLKDLPALKQAGLNGVAVISLLTQAQDVAATVSAMKESWQNA</sequence>
<dbReference type="PANTHER" id="PTHR20857">
    <property type="entry name" value="THIAMINE-PHOSPHATE PYROPHOSPHORYLASE"/>
    <property type="match status" value="1"/>
</dbReference>
<dbReference type="InterPro" id="IPR022998">
    <property type="entry name" value="ThiamineP_synth_TenI"/>
</dbReference>
<feature type="binding site" evidence="9">
    <location>
        <position position="74"/>
    </location>
    <ligand>
        <name>4-amino-2-methyl-5-(diphosphooxymethyl)pyrimidine</name>
        <dbReference type="ChEBI" id="CHEBI:57841"/>
    </ligand>
</feature>
<protein>
    <recommendedName>
        <fullName evidence="9">Thiamine-phosphate synthase</fullName>
        <shortName evidence="9">TP synthase</shortName>
        <shortName evidence="9">TPS</shortName>
        <ecNumber evidence="9">2.5.1.3</ecNumber>
    </recommendedName>
    <alternativeName>
        <fullName evidence="9">Thiamine-phosphate pyrophosphorylase</fullName>
        <shortName evidence="9">TMP pyrophosphorylase</shortName>
        <shortName evidence="9">TMP-PPase</shortName>
    </alternativeName>
</protein>
<dbReference type="NCBIfam" id="TIGR00693">
    <property type="entry name" value="thiE"/>
    <property type="match status" value="1"/>
</dbReference>
<dbReference type="EMBL" id="JQCD01000004">
    <property type="protein sequence ID" value="KRN78069.1"/>
    <property type="molecule type" value="Genomic_DNA"/>
</dbReference>